<dbReference type="InterPro" id="IPR013766">
    <property type="entry name" value="Thioredoxin_domain"/>
</dbReference>
<dbReference type="Gene3D" id="3.40.30.10">
    <property type="entry name" value="Glutaredoxin"/>
    <property type="match status" value="1"/>
</dbReference>
<dbReference type="RefSeq" id="WP_079643423.1">
    <property type="nucleotide sequence ID" value="NZ_FUZF01000011.1"/>
</dbReference>
<dbReference type="OrthoDB" id="750178at2"/>
<dbReference type="InterPro" id="IPR050553">
    <property type="entry name" value="Thioredoxin_ResA/DsbE_sf"/>
</dbReference>
<evidence type="ECO:0000313" key="7">
    <source>
        <dbReference type="Proteomes" id="UP000190150"/>
    </source>
</evidence>
<feature type="domain" description="Thioredoxin" evidence="5">
    <location>
        <begin position="234"/>
        <end position="373"/>
    </location>
</feature>
<dbReference type="Pfam" id="PF14289">
    <property type="entry name" value="DUF4369"/>
    <property type="match status" value="1"/>
</dbReference>
<dbReference type="GO" id="GO:0017004">
    <property type="term" value="P:cytochrome complex assembly"/>
    <property type="evidence" value="ECO:0007669"/>
    <property type="project" value="UniProtKB-KW"/>
</dbReference>
<keyword evidence="2" id="KW-0201">Cytochrome c-type biogenesis</keyword>
<dbReference type="Proteomes" id="UP000190150">
    <property type="component" value="Unassembled WGS sequence"/>
</dbReference>
<dbReference type="EMBL" id="FUZF01000011">
    <property type="protein sequence ID" value="SKB82272.1"/>
    <property type="molecule type" value="Genomic_DNA"/>
</dbReference>
<dbReference type="GO" id="GO:0016491">
    <property type="term" value="F:oxidoreductase activity"/>
    <property type="evidence" value="ECO:0007669"/>
    <property type="project" value="InterPro"/>
</dbReference>
<dbReference type="PANTHER" id="PTHR42852:SF6">
    <property type="entry name" value="THIOL:DISULFIDE INTERCHANGE PROTEIN DSBE"/>
    <property type="match status" value="1"/>
</dbReference>
<dbReference type="STRING" id="1513896.SAMN05660841_02511"/>
<proteinExistence type="predicted"/>
<evidence type="ECO:0000256" key="4">
    <source>
        <dbReference type="ARBA" id="ARBA00023284"/>
    </source>
</evidence>
<keyword evidence="3" id="KW-1015">Disulfide bond</keyword>
<evidence type="ECO:0000256" key="2">
    <source>
        <dbReference type="ARBA" id="ARBA00022748"/>
    </source>
</evidence>
<dbReference type="PROSITE" id="PS51352">
    <property type="entry name" value="THIOREDOXIN_2"/>
    <property type="match status" value="1"/>
</dbReference>
<dbReference type="InterPro" id="IPR025380">
    <property type="entry name" value="DUF4369"/>
</dbReference>
<keyword evidence="4" id="KW-0676">Redox-active center</keyword>
<evidence type="ECO:0000256" key="1">
    <source>
        <dbReference type="ARBA" id="ARBA00004196"/>
    </source>
</evidence>
<dbReference type="PANTHER" id="PTHR42852">
    <property type="entry name" value="THIOL:DISULFIDE INTERCHANGE PROTEIN DSBE"/>
    <property type="match status" value="1"/>
</dbReference>
<evidence type="ECO:0000256" key="3">
    <source>
        <dbReference type="ARBA" id="ARBA00023157"/>
    </source>
</evidence>
<dbReference type="Pfam" id="PF00578">
    <property type="entry name" value="AhpC-TSA"/>
    <property type="match status" value="1"/>
</dbReference>
<dbReference type="InterPro" id="IPR036249">
    <property type="entry name" value="Thioredoxin-like_sf"/>
</dbReference>
<keyword evidence="7" id="KW-1185">Reference proteome</keyword>
<dbReference type="SUPFAM" id="SSF52833">
    <property type="entry name" value="Thioredoxin-like"/>
    <property type="match status" value="1"/>
</dbReference>
<dbReference type="InterPro" id="IPR000866">
    <property type="entry name" value="AhpC/TSA"/>
</dbReference>
<protein>
    <submittedName>
        <fullName evidence="6">Peroxiredoxin</fullName>
    </submittedName>
</protein>
<reference evidence="7" key="1">
    <citation type="submission" date="2017-02" db="EMBL/GenBank/DDBJ databases">
        <authorList>
            <person name="Varghese N."/>
            <person name="Submissions S."/>
        </authorList>
    </citation>
    <scope>NUCLEOTIDE SEQUENCE [LARGE SCALE GENOMIC DNA]</scope>
    <source>
        <strain evidence="7">DSM 24091</strain>
    </source>
</reference>
<name>A0A1T5EE66_9SPHI</name>
<dbReference type="GO" id="GO:0030313">
    <property type="term" value="C:cell envelope"/>
    <property type="evidence" value="ECO:0007669"/>
    <property type="project" value="UniProtKB-SubCell"/>
</dbReference>
<dbReference type="InterPro" id="IPR017937">
    <property type="entry name" value="Thioredoxin_CS"/>
</dbReference>
<evidence type="ECO:0000313" key="6">
    <source>
        <dbReference type="EMBL" id="SKB82272.1"/>
    </source>
</evidence>
<dbReference type="CDD" id="cd02966">
    <property type="entry name" value="TlpA_like_family"/>
    <property type="match status" value="1"/>
</dbReference>
<gene>
    <name evidence="6" type="ORF">SAMN05660841_02511</name>
</gene>
<dbReference type="GO" id="GO:0016209">
    <property type="term" value="F:antioxidant activity"/>
    <property type="evidence" value="ECO:0007669"/>
    <property type="project" value="InterPro"/>
</dbReference>
<sequence>MVIKIITSVIILTAFCCKDNTIQAQHNYTIDVRIDPSSYKMAYLSYKSTDKEIVDSVKIKNGKFKFSGSVSEPTLATLKLHAGAHTKPTRFSFYLDNETYKVSKGQKLHQLVEKSTINRLHTNYLKHLREADSLLRIVDRRWTDAGPTKRKEEAFFYELQTIRKPALALKNKLQLDYIANNPYSYFSLIALKETLGNPPNIQVFDEYYAKISDDIKRLPSSITLKKRIENHKAICIGATATDFSLPDTAGRLISLSDFRGQYVLVDFWASWCGPCRAENPNLLSAYQSFNKYGFTILGISLDYPGKEKDWIEAIKIDGLIWPQVSDLKGWKNEVAIHYQINSIPQNILIDPAGKIIAKNLKGDDLIKYLSSLL</sequence>
<evidence type="ECO:0000259" key="5">
    <source>
        <dbReference type="PROSITE" id="PS51352"/>
    </source>
</evidence>
<dbReference type="PROSITE" id="PS00194">
    <property type="entry name" value="THIOREDOXIN_1"/>
    <property type="match status" value="1"/>
</dbReference>
<accession>A0A1T5EE66</accession>
<dbReference type="AlphaFoldDB" id="A0A1T5EE66"/>
<comment type="subcellular location">
    <subcellularLocation>
        <location evidence="1">Cell envelope</location>
    </subcellularLocation>
</comment>
<organism evidence="6 7">
    <name type="scientific">Sphingobacterium nematocida</name>
    <dbReference type="NCBI Taxonomy" id="1513896"/>
    <lineage>
        <taxon>Bacteria</taxon>
        <taxon>Pseudomonadati</taxon>
        <taxon>Bacteroidota</taxon>
        <taxon>Sphingobacteriia</taxon>
        <taxon>Sphingobacteriales</taxon>
        <taxon>Sphingobacteriaceae</taxon>
        <taxon>Sphingobacterium</taxon>
    </lineage>
</organism>